<proteinExistence type="predicted"/>
<comment type="caution">
    <text evidence="1">The sequence shown here is derived from an EMBL/GenBank/DDBJ whole genome shotgun (WGS) entry which is preliminary data.</text>
</comment>
<organism evidence="1 2">
    <name type="scientific">Holotrichia oblita</name>
    <name type="common">Chafer beetle</name>
    <dbReference type="NCBI Taxonomy" id="644536"/>
    <lineage>
        <taxon>Eukaryota</taxon>
        <taxon>Metazoa</taxon>
        <taxon>Ecdysozoa</taxon>
        <taxon>Arthropoda</taxon>
        <taxon>Hexapoda</taxon>
        <taxon>Insecta</taxon>
        <taxon>Pterygota</taxon>
        <taxon>Neoptera</taxon>
        <taxon>Endopterygota</taxon>
        <taxon>Coleoptera</taxon>
        <taxon>Polyphaga</taxon>
        <taxon>Scarabaeiformia</taxon>
        <taxon>Scarabaeidae</taxon>
        <taxon>Melolonthinae</taxon>
        <taxon>Holotrichia</taxon>
    </lineage>
</organism>
<sequence>MDTTVSPSPIPFRPLQPRYPDGYWRDSAIVFPPPRYRVWLSVVKFYVSGGRGIQKMDQEICRSYLNVWDGQLWTPTNCNGLYCGLKDKSKGKMSPSSLGSRNVTMLARYCKEHIPRTCDHSMLANSTRFPRPCTLSESYLSSGDSLTLELRLADATALRPVKFRVLYEFVDLHQDGEPLADGPCNRKFTILQDGIRKFQAPKDIFLYGRGGAKNISCVYRFEAQKDEKIKIILTDLVIKNRDCRSRISPDTDRYQCYGNTSATVRIFDIPWPDVPGVPRDCFCSTENEAGQHFVFLSTSNIVELRFNVIGMNASDDFTTLFFEGTWKFINCENYPRVMIPAANKYLYVKLHGIILKHLDKQGNETTVSQMKCSTTNRITVHTPLFSAIICPQERESRQHNLVELFSEGWHLNQHKFFPVDRIGIDYLGKELPRTIMVDFMGKEPGTYSVTWLELSRRRKEIPQTESV</sequence>
<accession>A0ACB9T1Y8</accession>
<protein>
    <submittedName>
        <fullName evidence="1">Cubilin</fullName>
    </submittedName>
</protein>
<dbReference type="Proteomes" id="UP001056778">
    <property type="component" value="Chromosome 5"/>
</dbReference>
<evidence type="ECO:0000313" key="1">
    <source>
        <dbReference type="EMBL" id="KAI4460830.1"/>
    </source>
</evidence>
<gene>
    <name evidence="1" type="ORF">MML48_5g00002778</name>
</gene>
<reference evidence="1" key="1">
    <citation type="submission" date="2022-04" db="EMBL/GenBank/DDBJ databases">
        <title>Chromosome-scale genome assembly of Holotrichia oblita Faldermann.</title>
        <authorList>
            <person name="Rongchong L."/>
        </authorList>
    </citation>
    <scope>NUCLEOTIDE SEQUENCE</scope>
    <source>
        <strain evidence="1">81SQS9</strain>
    </source>
</reference>
<dbReference type="EMBL" id="CM043019">
    <property type="protein sequence ID" value="KAI4460830.1"/>
    <property type="molecule type" value="Genomic_DNA"/>
</dbReference>
<evidence type="ECO:0000313" key="2">
    <source>
        <dbReference type="Proteomes" id="UP001056778"/>
    </source>
</evidence>
<name>A0ACB9T1Y8_HOLOL</name>
<keyword evidence="2" id="KW-1185">Reference proteome</keyword>